<dbReference type="OrthoDB" id="179763at2"/>
<gene>
    <name evidence="2" type="ORF">VIBC2010_11954</name>
</gene>
<feature type="domain" description="Aminoglycoside phosphotransferase" evidence="1">
    <location>
        <begin position="32"/>
        <end position="221"/>
    </location>
</feature>
<keyword evidence="2" id="KW-0808">Transferase</keyword>
<dbReference type="EMBL" id="AEIU01000075">
    <property type="protein sequence ID" value="EFP96278.1"/>
    <property type="molecule type" value="Genomic_DNA"/>
</dbReference>
<name>E3BKT4_9VIBR</name>
<protein>
    <submittedName>
        <fullName evidence="2">Thiamine kinase</fullName>
    </submittedName>
</protein>
<dbReference type="STRING" id="796620.VIBC2010_11954"/>
<dbReference type="Gene3D" id="3.90.1200.10">
    <property type="match status" value="1"/>
</dbReference>
<dbReference type="GO" id="GO:0016301">
    <property type="term" value="F:kinase activity"/>
    <property type="evidence" value="ECO:0007669"/>
    <property type="project" value="UniProtKB-KW"/>
</dbReference>
<dbReference type="eggNOG" id="COG0510">
    <property type="taxonomic scope" value="Bacteria"/>
</dbReference>
<accession>E3BKT4</accession>
<dbReference type="Gene3D" id="3.30.200.20">
    <property type="entry name" value="Phosphorylase Kinase, domain 1"/>
    <property type="match status" value="1"/>
</dbReference>
<dbReference type="Pfam" id="PF01636">
    <property type="entry name" value="APH"/>
    <property type="match status" value="1"/>
</dbReference>
<dbReference type="InterPro" id="IPR011009">
    <property type="entry name" value="Kinase-like_dom_sf"/>
</dbReference>
<organism evidence="2 3">
    <name type="scientific">Vibrio caribbeanicus ATCC BAA-2122</name>
    <dbReference type="NCBI Taxonomy" id="796620"/>
    <lineage>
        <taxon>Bacteria</taxon>
        <taxon>Pseudomonadati</taxon>
        <taxon>Pseudomonadota</taxon>
        <taxon>Gammaproteobacteria</taxon>
        <taxon>Vibrionales</taxon>
        <taxon>Vibrionaceae</taxon>
        <taxon>Vibrio</taxon>
    </lineage>
</organism>
<dbReference type="SUPFAM" id="SSF56112">
    <property type="entry name" value="Protein kinase-like (PK-like)"/>
    <property type="match status" value="1"/>
</dbReference>
<reference evidence="2 3" key="1">
    <citation type="journal article" date="2012" name="Int. J. Syst. Evol. Microbiol.">
        <title>Vibrio caribbeanicus sp. nov., isolated from the marine sponge Scleritoderma cyanea.</title>
        <authorList>
            <person name="Hoffmann M."/>
            <person name="Monday S.R."/>
            <person name="Allard M.W."/>
            <person name="Strain E.A."/>
            <person name="Whittaker P."/>
            <person name="Naum M."/>
            <person name="McCarthy P.J."/>
            <person name="Lopez J.V."/>
            <person name="Fischer M."/>
            <person name="Brown E.W."/>
        </authorList>
    </citation>
    <scope>NUCLEOTIDE SEQUENCE [LARGE SCALE GENOMIC DNA]</scope>
    <source>
        <strain evidence="2 3">ATCC BAA-2122</strain>
    </source>
</reference>
<evidence type="ECO:0000313" key="2">
    <source>
        <dbReference type="EMBL" id="EFP96278.1"/>
    </source>
</evidence>
<evidence type="ECO:0000313" key="3">
    <source>
        <dbReference type="Proteomes" id="UP000002943"/>
    </source>
</evidence>
<dbReference type="RefSeq" id="WP_009601660.1">
    <property type="nucleotide sequence ID" value="NZ_AEIU01000075.1"/>
</dbReference>
<keyword evidence="3" id="KW-1185">Reference proteome</keyword>
<dbReference type="InterPro" id="IPR002575">
    <property type="entry name" value="Aminoglycoside_PTrfase"/>
</dbReference>
<sequence>MARMLWDEACRLDQSLSSLGHYFSYPPEYAQTLTGGLTNRCWKVVLSENESYVWRPVTPITKAFSISRFQEFQILNALKPTDLAPSAMYLNDHGLLVSWVEGSTSNNDIKLDALLKLLGRVHEFDATKLPIAPFNYTARVDHYWILLNEQNKVEPFLSIYNQWRLTPNLVDVGQVLCHLDLAGHNIVRTDAGNKIIDWEYATITDPRLDLVLSAEMMGEKPLEVGYRYCQLRGIEDVDNWIEGIIAWRPRAKMMAMLWYLLAFQLWGDEAYFLTASQIAEDLTVSSDT</sequence>
<comment type="caution">
    <text evidence="2">The sequence shown here is derived from an EMBL/GenBank/DDBJ whole genome shotgun (WGS) entry which is preliminary data.</text>
</comment>
<dbReference type="Proteomes" id="UP000002943">
    <property type="component" value="Unassembled WGS sequence"/>
</dbReference>
<proteinExistence type="predicted"/>
<dbReference type="AlphaFoldDB" id="E3BKT4"/>
<keyword evidence="2" id="KW-0418">Kinase</keyword>
<evidence type="ECO:0000259" key="1">
    <source>
        <dbReference type="Pfam" id="PF01636"/>
    </source>
</evidence>